<dbReference type="SUPFAM" id="SSF51735">
    <property type="entry name" value="NAD(P)-binding Rossmann-fold domains"/>
    <property type="match status" value="1"/>
</dbReference>
<comment type="similarity">
    <text evidence="1">Belongs to the ornithine cyclodeaminase/mu-crystallin family.</text>
</comment>
<evidence type="ECO:0000313" key="3">
    <source>
        <dbReference type="Proteomes" id="UP000500938"/>
    </source>
</evidence>
<dbReference type="GO" id="GO:0005737">
    <property type="term" value="C:cytoplasm"/>
    <property type="evidence" value="ECO:0007669"/>
    <property type="project" value="TreeGrafter"/>
</dbReference>
<dbReference type="KEGG" id="ggr:HKW67_19355"/>
<dbReference type="Pfam" id="PF02423">
    <property type="entry name" value="OCD_Mu_crystall"/>
    <property type="match status" value="1"/>
</dbReference>
<dbReference type="GO" id="GO:0019752">
    <property type="term" value="P:carboxylic acid metabolic process"/>
    <property type="evidence" value="ECO:0007669"/>
    <property type="project" value="UniProtKB-ARBA"/>
</dbReference>
<dbReference type="Gene3D" id="3.30.1780.10">
    <property type="entry name" value="ornithine cyclodeaminase, domain 1"/>
    <property type="match status" value="1"/>
</dbReference>
<reference evidence="2 3" key="1">
    <citation type="submission" date="2020-05" db="EMBL/GenBank/DDBJ databases">
        <title>Complete genome sequence of Gemmatimonas greenlandica TET16.</title>
        <authorList>
            <person name="Zeng Y."/>
        </authorList>
    </citation>
    <scope>NUCLEOTIDE SEQUENCE [LARGE SCALE GENOMIC DNA]</scope>
    <source>
        <strain evidence="2 3">TET16</strain>
    </source>
</reference>
<dbReference type="AlphaFoldDB" id="A0A6M4IVI7"/>
<organism evidence="2 3">
    <name type="scientific">Gemmatimonas groenlandica</name>
    <dbReference type="NCBI Taxonomy" id="2732249"/>
    <lineage>
        <taxon>Bacteria</taxon>
        <taxon>Pseudomonadati</taxon>
        <taxon>Gemmatimonadota</taxon>
        <taxon>Gemmatimonadia</taxon>
        <taxon>Gemmatimonadales</taxon>
        <taxon>Gemmatimonadaceae</taxon>
        <taxon>Gemmatimonas</taxon>
    </lineage>
</organism>
<evidence type="ECO:0000313" key="2">
    <source>
        <dbReference type="EMBL" id="QJR37516.1"/>
    </source>
</evidence>
<accession>A0A6M4IVI7</accession>
<dbReference type="RefSeq" id="WP_171226951.1">
    <property type="nucleotide sequence ID" value="NZ_CP053085.1"/>
</dbReference>
<sequence length="330" mass="34837">MTLILSQQDVRECLPMDACMHVMRDTLEALAVGDAVQPLRSVMRGPEQTGVLGVMPGWLPGLGVMGLKAVSVFSGNHAAGLESHIGAVLLHETQHGQLIAIADASEITAIRTAAVSGVATQALARDDAGDLAILGAGTQARTHLEAMLVARPLRRVRVWSRTRAHVDAFATWAAQRFGVKVEAMPSVRDAVHEADIICTTTASRAPILEGAWIAPGAHVNAVGSSVAFARELDTAAVVASRLFVDRKESTINEAGDYLFPLREGAITEAHIVGELGDVLRGVLPGRRDAAEITLFKSLGLAIEDIAAAQHVYAQARATGRGVTVHLGGRR</sequence>
<dbReference type="PIRSF" id="PIRSF001439">
    <property type="entry name" value="CryM"/>
    <property type="match status" value="1"/>
</dbReference>
<dbReference type="PANTHER" id="PTHR13812:SF19">
    <property type="entry name" value="KETIMINE REDUCTASE MU-CRYSTALLIN"/>
    <property type="match status" value="1"/>
</dbReference>
<dbReference type="FunFam" id="3.40.50.720:FF:000311">
    <property type="entry name" value="Ornithine cyclodeaminase"/>
    <property type="match status" value="1"/>
</dbReference>
<dbReference type="PANTHER" id="PTHR13812">
    <property type="entry name" value="KETIMINE REDUCTASE MU-CRYSTALLIN"/>
    <property type="match status" value="1"/>
</dbReference>
<dbReference type="GO" id="GO:0016491">
    <property type="term" value="F:oxidoreductase activity"/>
    <property type="evidence" value="ECO:0007669"/>
    <property type="project" value="UniProtKB-ARBA"/>
</dbReference>
<dbReference type="Gene3D" id="3.40.50.720">
    <property type="entry name" value="NAD(P)-binding Rossmann-like Domain"/>
    <property type="match status" value="1"/>
</dbReference>
<dbReference type="Proteomes" id="UP000500938">
    <property type="component" value="Chromosome"/>
</dbReference>
<protein>
    <submittedName>
        <fullName evidence="2">Ornithine cyclodeaminase family protein</fullName>
    </submittedName>
</protein>
<keyword evidence="3" id="KW-1185">Reference proteome</keyword>
<proteinExistence type="inferred from homology"/>
<dbReference type="InterPro" id="IPR036291">
    <property type="entry name" value="NAD(P)-bd_dom_sf"/>
</dbReference>
<name>A0A6M4IVI7_9BACT</name>
<evidence type="ECO:0000256" key="1">
    <source>
        <dbReference type="ARBA" id="ARBA00008903"/>
    </source>
</evidence>
<dbReference type="InterPro" id="IPR003462">
    <property type="entry name" value="ODC_Mu_crystall"/>
</dbReference>
<gene>
    <name evidence="2" type="ORF">HKW67_19355</name>
</gene>
<dbReference type="EMBL" id="CP053085">
    <property type="protein sequence ID" value="QJR37516.1"/>
    <property type="molecule type" value="Genomic_DNA"/>
</dbReference>
<dbReference type="InterPro" id="IPR023401">
    <property type="entry name" value="ODC_N"/>
</dbReference>